<evidence type="ECO:0000313" key="4">
    <source>
        <dbReference type="EMBL" id="NXX47382.1"/>
    </source>
</evidence>
<comment type="caution">
    <text evidence="4">The sequence shown here is derived from an EMBL/GenBank/DDBJ whole genome shotgun (WGS) entry which is preliminary data.</text>
</comment>
<feature type="non-terminal residue" evidence="4">
    <location>
        <position position="86"/>
    </location>
</feature>
<keyword evidence="5" id="KW-1185">Reference proteome</keyword>
<evidence type="ECO:0000259" key="3">
    <source>
        <dbReference type="Pfam" id="PF00125"/>
    </source>
</evidence>
<dbReference type="InterPro" id="IPR007125">
    <property type="entry name" value="H2A/H2B/H3"/>
</dbReference>
<dbReference type="GO" id="GO:0030527">
    <property type="term" value="F:structural constituent of chromatin"/>
    <property type="evidence" value="ECO:0007669"/>
    <property type="project" value="InterPro"/>
</dbReference>
<dbReference type="PRINTS" id="PR00621">
    <property type="entry name" value="HISTONEH2B"/>
</dbReference>
<dbReference type="InterPro" id="IPR000558">
    <property type="entry name" value="Histone_H2B"/>
</dbReference>
<comment type="similarity">
    <text evidence="1">Belongs to the histone H2B family.</text>
</comment>
<organism evidence="4 5">
    <name type="scientific">Tricholaema leucomelas</name>
    <name type="common">pied barbet</name>
    <dbReference type="NCBI Taxonomy" id="240729"/>
    <lineage>
        <taxon>Eukaryota</taxon>
        <taxon>Metazoa</taxon>
        <taxon>Chordata</taxon>
        <taxon>Craniata</taxon>
        <taxon>Vertebrata</taxon>
        <taxon>Euteleostomi</taxon>
        <taxon>Archelosauria</taxon>
        <taxon>Archosauria</taxon>
        <taxon>Dinosauria</taxon>
        <taxon>Saurischia</taxon>
        <taxon>Theropoda</taxon>
        <taxon>Coelurosauria</taxon>
        <taxon>Aves</taxon>
        <taxon>Neognathae</taxon>
        <taxon>Neoaves</taxon>
        <taxon>Telluraves</taxon>
        <taxon>Coraciimorphae</taxon>
        <taxon>Piciformes</taxon>
        <taxon>Lybiidae</taxon>
        <taxon>Tricholaema lacrymosa</taxon>
    </lineage>
</organism>
<reference evidence="4" key="1">
    <citation type="submission" date="2020-02" db="EMBL/GenBank/DDBJ databases">
        <title>Bird 10,000 Genomes (B10K) Project - Family phase.</title>
        <authorList>
            <person name="Zhang G."/>
        </authorList>
    </citation>
    <scope>NUCLEOTIDE SEQUENCE</scope>
    <source>
        <strain evidence="4">B10K-DU-002-37</strain>
        <tissue evidence="4">Muscle</tissue>
    </source>
</reference>
<protein>
    <submittedName>
        <fullName evidence="4">H2B protein</fullName>
    </submittedName>
</protein>
<evidence type="ECO:0000256" key="1">
    <source>
        <dbReference type="ARBA" id="ARBA00006846"/>
    </source>
</evidence>
<dbReference type="AlphaFoldDB" id="A0A852IZC5"/>
<dbReference type="GO" id="GO:0000786">
    <property type="term" value="C:nucleosome"/>
    <property type="evidence" value="ECO:0007669"/>
    <property type="project" value="InterPro"/>
</dbReference>
<feature type="domain" description="Core Histone H2A/H2B/H3" evidence="3">
    <location>
        <begin position="3"/>
        <end position="66"/>
    </location>
</feature>
<dbReference type="Gene3D" id="1.10.20.10">
    <property type="entry name" value="Histone, subunit A"/>
    <property type="match status" value="1"/>
</dbReference>
<dbReference type="EMBL" id="WAAF01014704">
    <property type="protein sequence ID" value="NXX47382.1"/>
    <property type="molecule type" value="Genomic_DNA"/>
</dbReference>
<evidence type="ECO:0000256" key="2">
    <source>
        <dbReference type="SAM" id="MobiDB-lite"/>
    </source>
</evidence>
<dbReference type="GO" id="GO:0003677">
    <property type="term" value="F:DNA binding"/>
    <property type="evidence" value="ECO:0007669"/>
    <property type="project" value="InterPro"/>
</dbReference>
<accession>A0A852IZC5</accession>
<dbReference type="CDD" id="cd22910">
    <property type="entry name" value="HFD_H2B"/>
    <property type="match status" value="1"/>
</dbReference>
<dbReference type="OrthoDB" id="1733721at2759"/>
<dbReference type="Proteomes" id="UP000627253">
    <property type="component" value="Unassembled WGS sequence"/>
</dbReference>
<gene>
    <name evidence="4" type="primary">H2b</name>
    <name evidence="4" type="ORF">TRILEU_R06135</name>
</gene>
<dbReference type="SUPFAM" id="SSF47113">
    <property type="entry name" value="Histone-fold"/>
    <property type="match status" value="1"/>
</dbReference>
<proteinExistence type="inferred from homology"/>
<name>A0A852IZC5_9PICI</name>
<sequence>KTKPKRNETYSVYIYKVLKQVSPPTGITSNAISIINSFVSDISQRLAHYNQRSTISSREVQPAVRLLPGHAVSESTKPAPSTPPAS</sequence>
<feature type="non-terminal residue" evidence="4">
    <location>
        <position position="1"/>
    </location>
</feature>
<dbReference type="SMART" id="SM00427">
    <property type="entry name" value="H2B"/>
    <property type="match status" value="1"/>
</dbReference>
<feature type="region of interest" description="Disordered" evidence="2">
    <location>
        <begin position="67"/>
        <end position="86"/>
    </location>
</feature>
<dbReference type="InterPro" id="IPR009072">
    <property type="entry name" value="Histone-fold"/>
</dbReference>
<dbReference type="PANTHER" id="PTHR23428">
    <property type="entry name" value="HISTONE H2B"/>
    <property type="match status" value="1"/>
</dbReference>
<dbReference type="GO" id="GO:0046982">
    <property type="term" value="F:protein heterodimerization activity"/>
    <property type="evidence" value="ECO:0007669"/>
    <property type="project" value="InterPro"/>
</dbReference>
<evidence type="ECO:0000313" key="5">
    <source>
        <dbReference type="Proteomes" id="UP000627253"/>
    </source>
</evidence>
<dbReference type="Pfam" id="PF00125">
    <property type="entry name" value="Histone"/>
    <property type="match status" value="1"/>
</dbReference>